<keyword evidence="6" id="KW-0539">Nucleus</keyword>
<evidence type="ECO:0000313" key="11">
    <source>
        <dbReference type="RefSeq" id="XP_005096706.1"/>
    </source>
</evidence>
<dbReference type="GeneID" id="101859324"/>
<evidence type="ECO:0000256" key="4">
    <source>
        <dbReference type="ARBA" id="ARBA00022454"/>
    </source>
</evidence>
<comment type="subcellular location">
    <subcellularLocation>
        <location evidence="2">Chromosome</location>
        <location evidence="2">Centromere</location>
    </subcellularLocation>
    <subcellularLocation>
        <location evidence="1">Nucleus</location>
    </subcellularLocation>
</comment>
<evidence type="ECO:0000256" key="8">
    <source>
        <dbReference type="SAM" id="Coils"/>
    </source>
</evidence>
<evidence type="ECO:0000313" key="10">
    <source>
        <dbReference type="Proteomes" id="UP000694888"/>
    </source>
</evidence>
<evidence type="ECO:0000256" key="5">
    <source>
        <dbReference type="ARBA" id="ARBA00023054"/>
    </source>
</evidence>
<evidence type="ECO:0000256" key="7">
    <source>
        <dbReference type="ARBA" id="ARBA00023328"/>
    </source>
</evidence>
<keyword evidence="7" id="KW-0137">Centromere</keyword>
<gene>
    <name evidence="11" type="primary">LOC101859324</name>
</gene>
<evidence type="ECO:0000256" key="6">
    <source>
        <dbReference type="ARBA" id="ARBA00023242"/>
    </source>
</evidence>
<dbReference type="RefSeq" id="XP_005096706.1">
    <property type="nucleotide sequence ID" value="XM_005096649.3"/>
</dbReference>
<feature type="coiled-coil region" evidence="8">
    <location>
        <begin position="122"/>
        <end position="174"/>
    </location>
</feature>
<evidence type="ECO:0000256" key="9">
    <source>
        <dbReference type="SAM" id="MobiDB-lite"/>
    </source>
</evidence>
<proteinExistence type="inferred from homology"/>
<protein>
    <submittedName>
        <fullName evidence="11">Centromere protein K</fullName>
    </submittedName>
</protein>
<keyword evidence="10" id="KW-1185">Reference proteome</keyword>
<sequence>METTTVSPVTDELESHEPEQLTTVKEQCARDWKQVKNLQSQLQSLEPLVLDETRPSQQILQEQEKRCKAELQYLKENSLKTLPEDPAIQRLLLQQSQETRHEQLSETLVFLRAKREEVLAGIKAEEEANELLLGLNKSLKEKVATCGGSVSDDNSALEMAVNRLKVDLDKVNELDKFFRRELKQLLTHHFPLPSETDSAKNLEDTRDFDRESALPLTAILKSLIEQTLNSPAQPYIEMDDRFWSRHIELLLRCQIVLKDPNNPNRIKLVPFHL</sequence>
<keyword evidence="5 8" id="KW-0175">Coiled coil</keyword>
<reference evidence="11" key="1">
    <citation type="submission" date="2025-08" db="UniProtKB">
        <authorList>
            <consortium name="RefSeq"/>
        </authorList>
    </citation>
    <scope>IDENTIFICATION</scope>
</reference>
<evidence type="ECO:0000256" key="3">
    <source>
        <dbReference type="ARBA" id="ARBA00005795"/>
    </source>
</evidence>
<accession>A0ABM0JLU2</accession>
<feature type="region of interest" description="Disordered" evidence="9">
    <location>
        <begin position="1"/>
        <end position="21"/>
    </location>
</feature>
<keyword evidence="4" id="KW-0158">Chromosome</keyword>
<organism evidence="10 11">
    <name type="scientific">Aplysia californica</name>
    <name type="common">California sea hare</name>
    <dbReference type="NCBI Taxonomy" id="6500"/>
    <lineage>
        <taxon>Eukaryota</taxon>
        <taxon>Metazoa</taxon>
        <taxon>Spiralia</taxon>
        <taxon>Lophotrochozoa</taxon>
        <taxon>Mollusca</taxon>
        <taxon>Gastropoda</taxon>
        <taxon>Heterobranchia</taxon>
        <taxon>Euthyneura</taxon>
        <taxon>Tectipleura</taxon>
        <taxon>Aplysiida</taxon>
        <taxon>Aplysioidea</taxon>
        <taxon>Aplysiidae</taxon>
        <taxon>Aplysia</taxon>
    </lineage>
</organism>
<evidence type="ECO:0000256" key="1">
    <source>
        <dbReference type="ARBA" id="ARBA00004123"/>
    </source>
</evidence>
<name>A0ABM0JLU2_APLCA</name>
<comment type="similarity">
    <text evidence="3">Belongs to the CENP-K/MCM22 family.</text>
</comment>
<evidence type="ECO:0000256" key="2">
    <source>
        <dbReference type="ARBA" id="ARBA00004584"/>
    </source>
</evidence>
<dbReference type="InterPro" id="IPR020993">
    <property type="entry name" value="Centromere_CenpK"/>
</dbReference>
<dbReference type="PANTHER" id="PTHR14401:SF6">
    <property type="entry name" value="CENTROMERE PROTEIN K"/>
    <property type="match status" value="1"/>
</dbReference>
<dbReference type="Pfam" id="PF11802">
    <property type="entry name" value="CENP-K"/>
    <property type="match status" value="1"/>
</dbReference>
<dbReference type="Proteomes" id="UP000694888">
    <property type="component" value="Unplaced"/>
</dbReference>
<dbReference type="PANTHER" id="PTHR14401">
    <property type="entry name" value="CENTROMERE PROTEIN K"/>
    <property type="match status" value="1"/>
</dbReference>